<dbReference type="InterPro" id="IPR050807">
    <property type="entry name" value="TransReg_Diox_bact_type"/>
</dbReference>
<sequence>MTRRQVASPLPMVRPLRLPVSVTRARPRQPAHVVRSLSAARIGAQVRALRMAAEVSGGELAKTSGISASMLSRIERGLVSPSVETLERLAQGLHVPTSRFFSDQARRTDFCHVRAGHGVLVDRIGAVADYRYELLGHLLSGNLFVEPYLVTLLPGADPYVTFQHPGLKFLYFLSGEVTYRYGAKSVAVGAGDSLLFDATALHGIEAIQTQPVSYLSVVFTLRE</sequence>
<dbReference type="Pfam" id="PF07883">
    <property type="entry name" value="Cupin_2"/>
    <property type="match status" value="1"/>
</dbReference>
<dbReference type="AlphaFoldDB" id="A0A0H2M251"/>
<dbReference type="PANTHER" id="PTHR46797:SF19">
    <property type="entry name" value="BLL2473 PROTEIN"/>
    <property type="match status" value="1"/>
</dbReference>
<keyword evidence="4" id="KW-1185">Reference proteome</keyword>
<dbReference type="PATRIC" id="fig|34073.19.peg.2491"/>
<evidence type="ECO:0000256" key="1">
    <source>
        <dbReference type="ARBA" id="ARBA00023125"/>
    </source>
</evidence>
<dbReference type="CDD" id="cd02209">
    <property type="entry name" value="cupin_XRE_C"/>
    <property type="match status" value="1"/>
</dbReference>
<dbReference type="GO" id="GO:0003677">
    <property type="term" value="F:DNA binding"/>
    <property type="evidence" value="ECO:0007669"/>
    <property type="project" value="UniProtKB-KW"/>
</dbReference>
<name>A0A0H2M251_VARPD</name>
<organism evidence="3 4">
    <name type="scientific">Variovorax paradoxus</name>
    <dbReference type="NCBI Taxonomy" id="34073"/>
    <lineage>
        <taxon>Bacteria</taxon>
        <taxon>Pseudomonadati</taxon>
        <taxon>Pseudomonadota</taxon>
        <taxon>Betaproteobacteria</taxon>
        <taxon>Burkholderiales</taxon>
        <taxon>Comamonadaceae</taxon>
        <taxon>Variovorax</taxon>
    </lineage>
</organism>
<gene>
    <name evidence="3" type="ORF">VPARA_24260</name>
</gene>
<dbReference type="Proteomes" id="UP000035170">
    <property type="component" value="Unassembled WGS sequence"/>
</dbReference>
<dbReference type="Gene3D" id="2.60.120.10">
    <property type="entry name" value="Jelly Rolls"/>
    <property type="match status" value="1"/>
</dbReference>
<dbReference type="InterPro" id="IPR001387">
    <property type="entry name" value="Cro/C1-type_HTH"/>
</dbReference>
<dbReference type="Pfam" id="PF13560">
    <property type="entry name" value="HTH_31"/>
    <property type="match status" value="1"/>
</dbReference>
<proteinExistence type="predicted"/>
<dbReference type="PANTHER" id="PTHR46797">
    <property type="entry name" value="HTH-TYPE TRANSCRIPTIONAL REGULATOR"/>
    <property type="match status" value="1"/>
</dbReference>
<reference evidence="3 4" key="1">
    <citation type="submission" date="2015-03" db="EMBL/GenBank/DDBJ databases">
        <title>Genome sequence of Variovorax paradoxus TBEA6.</title>
        <authorList>
            <person name="Poehlein A."/>
            <person name="Schuldes J."/>
            <person name="Wuebbeler J.H."/>
            <person name="Hiessl S."/>
            <person name="Steinbuechel A."/>
            <person name="Daniel R."/>
        </authorList>
    </citation>
    <scope>NUCLEOTIDE SEQUENCE [LARGE SCALE GENOMIC DNA]</scope>
    <source>
        <strain evidence="3 4">TBEA6</strain>
    </source>
</reference>
<comment type="caution">
    <text evidence="3">The sequence shown here is derived from an EMBL/GenBank/DDBJ whole genome shotgun (WGS) entry which is preliminary data.</text>
</comment>
<dbReference type="Gene3D" id="1.10.260.40">
    <property type="entry name" value="lambda repressor-like DNA-binding domains"/>
    <property type="match status" value="1"/>
</dbReference>
<evidence type="ECO:0000313" key="4">
    <source>
        <dbReference type="Proteomes" id="UP000035170"/>
    </source>
</evidence>
<evidence type="ECO:0000259" key="2">
    <source>
        <dbReference type="PROSITE" id="PS50943"/>
    </source>
</evidence>
<protein>
    <submittedName>
        <fullName evidence="3">DNA-binding transcriptional repressor PuuR</fullName>
    </submittedName>
</protein>
<dbReference type="GO" id="GO:0005829">
    <property type="term" value="C:cytosol"/>
    <property type="evidence" value="ECO:0007669"/>
    <property type="project" value="TreeGrafter"/>
</dbReference>
<dbReference type="InterPro" id="IPR011051">
    <property type="entry name" value="RmlC_Cupin_sf"/>
</dbReference>
<dbReference type="CDD" id="cd00093">
    <property type="entry name" value="HTH_XRE"/>
    <property type="match status" value="1"/>
</dbReference>
<evidence type="ECO:0000313" key="3">
    <source>
        <dbReference type="EMBL" id="KLN56484.1"/>
    </source>
</evidence>
<accession>A0A0H2M251</accession>
<dbReference type="PROSITE" id="PS50943">
    <property type="entry name" value="HTH_CROC1"/>
    <property type="match status" value="1"/>
</dbReference>
<dbReference type="GO" id="GO:0003700">
    <property type="term" value="F:DNA-binding transcription factor activity"/>
    <property type="evidence" value="ECO:0007669"/>
    <property type="project" value="TreeGrafter"/>
</dbReference>
<dbReference type="EMBL" id="JZWI01000011">
    <property type="protein sequence ID" value="KLN56484.1"/>
    <property type="molecule type" value="Genomic_DNA"/>
</dbReference>
<dbReference type="SMART" id="SM00530">
    <property type="entry name" value="HTH_XRE"/>
    <property type="match status" value="1"/>
</dbReference>
<dbReference type="SUPFAM" id="SSF47413">
    <property type="entry name" value="lambda repressor-like DNA-binding domains"/>
    <property type="match status" value="1"/>
</dbReference>
<dbReference type="SUPFAM" id="SSF51182">
    <property type="entry name" value="RmlC-like cupins"/>
    <property type="match status" value="1"/>
</dbReference>
<dbReference type="InterPro" id="IPR013096">
    <property type="entry name" value="Cupin_2"/>
</dbReference>
<feature type="domain" description="HTH cro/C1-type" evidence="2">
    <location>
        <begin position="46"/>
        <end position="100"/>
    </location>
</feature>
<dbReference type="InterPro" id="IPR014710">
    <property type="entry name" value="RmlC-like_jellyroll"/>
</dbReference>
<dbReference type="InterPro" id="IPR010982">
    <property type="entry name" value="Lambda_DNA-bd_dom_sf"/>
</dbReference>
<keyword evidence="1 3" id="KW-0238">DNA-binding</keyword>